<comment type="caution">
    <text evidence="2">The sequence shown here is derived from an EMBL/GenBank/DDBJ whole genome shotgun (WGS) entry which is preliminary data.</text>
</comment>
<evidence type="ECO:0000313" key="2">
    <source>
        <dbReference type="EMBL" id="PZQ15754.1"/>
    </source>
</evidence>
<reference evidence="2 3" key="1">
    <citation type="submission" date="2017-08" db="EMBL/GenBank/DDBJ databases">
        <title>Infants hospitalized years apart are colonized by the same room-sourced microbial strains.</title>
        <authorList>
            <person name="Brooks B."/>
            <person name="Olm M.R."/>
            <person name="Firek B.A."/>
            <person name="Baker R."/>
            <person name="Thomas B.C."/>
            <person name="Morowitz M.J."/>
            <person name="Banfield J.F."/>
        </authorList>
    </citation>
    <scope>NUCLEOTIDE SEQUENCE [LARGE SCALE GENOMIC DNA]</scope>
    <source>
        <strain evidence="2">S2_005_003_R2_43</strain>
    </source>
</reference>
<dbReference type="Gene3D" id="3.30.2310.20">
    <property type="entry name" value="RelE-like"/>
    <property type="match status" value="1"/>
</dbReference>
<dbReference type="AlphaFoldDB" id="A0A2W5KJ06"/>
<dbReference type="InterPro" id="IPR007712">
    <property type="entry name" value="RelE/ParE_toxin"/>
</dbReference>
<organism evidence="2 3">
    <name type="scientific">Ancylobacter novellus</name>
    <name type="common">Thiobacillus novellus</name>
    <dbReference type="NCBI Taxonomy" id="921"/>
    <lineage>
        <taxon>Bacteria</taxon>
        <taxon>Pseudomonadati</taxon>
        <taxon>Pseudomonadota</taxon>
        <taxon>Alphaproteobacteria</taxon>
        <taxon>Hyphomicrobiales</taxon>
        <taxon>Xanthobacteraceae</taxon>
        <taxon>Ancylobacter</taxon>
    </lineage>
</organism>
<keyword evidence="1" id="KW-1277">Toxin-antitoxin system</keyword>
<evidence type="ECO:0000313" key="3">
    <source>
        <dbReference type="Proteomes" id="UP000249577"/>
    </source>
</evidence>
<sequence length="143" mass="15399">MIVQFTSAALADLRRLRGFLRTVDKGVADAAVDGVLASAATLGEFSFRAPKIRGSALRRLTVPFGRGAYLIDYRVDKGHETVTVVRPPQPRGSLIGRRFLVPNPCSLQTGRTGVHANRSVNACAFFSSGRWIRKAATSKGSPS</sequence>
<evidence type="ECO:0008006" key="4">
    <source>
        <dbReference type="Google" id="ProtNLM"/>
    </source>
</evidence>
<dbReference type="EMBL" id="QFPN01000004">
    <property type="protein sequence ID" value="PZQ15754.1"/>
    <property type="molecule type" value="Genomic_DNA"/>
</dbReference>
<accession>A0A2W5KJ06</accession>
<evidence type="ECO:0000256" key="1">
    <source>
        <dbReference type="ARBA" id="ARBA00022649"/>
    </source>
</evidence>
<dbReference type="Pfam" id="PF05016">
    <property type="entry name" value="ParE_toxin"/>
    <property type="match status" value="1"/>
</dbReference>
<proteinExistence type="predicted"/>
<dbReference type="Proteomes" id="UP000249577">
    <property type="component" value="Unassembled WGS sequence"/>
</dbReference>
<protein>
    <recommendedName>
        <fullName evidence="4">Type II toxin-antitoxin system RelE/ParE family toxin</fullName>
    </recommendedName>
</protein>
<name>A0A2W5KJ06_ANCNO</name>
<dbReference type="InterPro" id="IPR035093">
    <property type="entry name" value="RelE/ParE_toxin_dom_sf"/>
</dbReference>
<gene>
    <name evidence="2" type="ORF">DI565_07840</name>
</gene>